<proteinExistence type="predicted"/>
<sequence length="193" mass="21898">MVATPAHCPPQLHPCCFSTKDTPIFWDFAMTFTPMAYRNSPTQHHLIQTRRAFSVPNVQQMHSGGDALVLDTEHSDWIVKPSDHQSNQNTPTMPQQQQQQHFPPTVNFVPLSSMSFHTNILKSGNTAKLDVAKYFPHLLQARKLKHVNKSKNNSNLLDDPGTDDNTHFEQETIEDLDDVEWIVCIGPMSLKIV</sequence>
<organism evidence="2 3">
    <name type="scientific">Physocladia obscura</name>
    <dbReference type="NCBI Taxonomy" id="109957"/>
    <lineage>
        <taxon>Eukaryota</taxon>
        <taxon>Fungi</taxon>
        <taxon>Fungi incertae sedis</taxon>
        <taxon>Chytridiomycota</taxon>
        <taxon>Chytridiomycota incertae sedis</taxon>
        <taxon>Chytridiomycetes</taxon>
        <taxon>Chytridiales</taxon>
        <taxon>Chytriomycetaceae</taxon>
        <taxon>Physocladia</taxon>
    </lineage>
</organism>
<evidence type="ECO:0000313" key="3">
    <source>
        <dbReference type="Proteomes" id="UP001211907"/>
    </source>
</evidence>
<evidence type="ECO:0000313" key="2">
    <source>
        <dbReference type="EMBL" id="KAJ3132382.1"/>
    </source>
</evidence>
<feature type="compositionally biased region" description="Low complexity" evidence="1">
    <location>
        <begin position="85"/>
        <end position="100"/>
    </location>
</feature>
<dbReference type="AlphaFoldDB" id="A0AAD5T6V7"/>
<reference evidence="2" key="1">
    <citation type="submission" date="2020-05" db="EMBL/GenBank/DDBJ databases">
        <title>Phylogenomic resolution of chytrid fungi.</title>
        <authorList>
            <person name="Stajich J.E."/>
            <person name="Amses K."/>
            <person name="Simmons R."/>
            <person name="Seto K."/>
            <person name="Myers J."/>
            <person name="Bonds A."/>
            <person name="Quandt C.A."/>
            <person name="Barry K."/>
            <person name="Liu P."/>
            <person name="Grigoriev I."/>
            <person name="Longcore J.E."/>
            <person name="James T.Y."/>
        </authorList>
    </citation>
    <scope>NUCLEOTIDE SEQUENCE</scope>
    <source>
        <strain evidence="2">JEL0513</strain>
    </source>
</reference>
<gene>
    <name evidence="2" type="ORF">HK100_005365</name>
</gene>
<dbReference type="EMBL" id="JADGJH010000251">
    <property type="protein sequence ID" value="KAJ3132382.1"/>
    <property type="molecule type" value="Genomic_DNA"/>
</dbReference>
<protein>
    <submittedName>
        <fullName evidence="2">Uncharacterized protein</fullName>
    </submittedName>
</protein>
<feature type="region of interest" description="Disordered" evidence="1">
    <location>
        <begin position="81"/>
        <end position="100"/>
    </location>
</feature>
<dbReference type="Proteomes" id="UP001211907">
    <property type="component" value="Unassembled WGS sequence"/>
</dbReference>
<evidence type="ECO:0000256" key="1">
    <source>
        <dbReference type="SAM" id="MobiDB-lite"/>
    </source>
</evidence>
<name>A0AAD5T6V7_9FUNG</name>
<comment type="caution">
    <text evidence="2">The sequence shown here is derived from an EMBL/GenBank/DDBJ whole genome shotgun (WGS) entry which is preliminary data.</text>
</comment>
<accession>A0AAD5T6V7</accession>
<keyword evidence="3" id="KW-1185">Reference proteome</keyword>